<dbReference type="EMBL" id="JASCZI010090827">
    <property type="protein sequence ID" value="MED6146923.1"/>
    <property type="molecule type" value="Genomic_DNA"/>
</dbReference>
<gene>
    <name evidence="2" type="ORF">PIB30_039239</name>
</gene>
<keyword evidence="3" id="KW-1185">Reference proteome</keyword>
<evidence type="ECO:0000313" key="2">
    <source>
        <dbReference type="EMBL" id="MED6146923.1"/>
    </source>
</evidence>
<feature type="compositionally biased region" description="Acidic residues" evidence="1">
    <location>
        <begin position="74"/>
        <end position="88"/>
    </location>
</feature>
<protein>
    <submittedName>
        <fullName evidence="2">Uncharacterized protein</fullName>
    </submittedName>
</protein>
<organism evidence="2 3">
    <name type="scientific">Stylosanthes scabra</name>
    <dbReference type="NCBI Taxonomy" id="79078"/>
    <lineage>
        <taxon>Eukaryota</taxon>
        <taxon>Viridiplantae</taxon>
        <taxon>Streptophyta</taxon>
        <taxon>Embryophyta</taxon>
        <taxon>Tracheophyta</taxon>
        <taxon>Spermatophyta</taxon>
        <taxon>Magnoliopsida</taxon>
        <taxon>eudicotyledons</taxon>
        <taxon>Gunneridae</taxon>
        <taxon>Pentapetalae</taxon>
        <taxon>rosids</taxon>
        <taxon>fabids</taxon>
        <taxon>Fabales</taxon>
        <taxon>Fabaceae</taxon>
        <taxon>Papilionoideae</taxon>
        <taxon>50 kb inversion clade</taxon>
        <taxon>dalbergioids sensu lato</taxon>
        <taxon>Dalbergieae</taxon>
        <taxon>Pterocarpus clade</taxon>
        <taxon>Stylosanthes</taxon>
    </lineage>
</organism>
<dbReference type="Proteomes" id="UP001341840">
    <property type="component" value="Unassembled WGS sequence"/>
</dbReference>
<feature type="region of interest" description="Disordered" evidence="1">
    <location>
        <begin position="54"/>
        <end position="127"/>
    </location>
</feature>
<accession>A0ABU6TGB2</accession>
<evidence type="ECO:0000313" key="3">
    <source>
        <dbReference type="Proteomes" id="UP001341840"/>
    </source>
</evidence>
<comment type="caution">
    <text evidence="2">The sequence shown here is derived from an EMBL/GenBank/DDBJ whole genome shotgun (WGS) entry which is preliminary data.</text>
</comment>
<evidence type="ECO:0000256" key="1">
    <source>
        <dbReference type="SAM" id="MobiDB-lite"/>
    </source>
</evidence>
<feature type="compositionally biased region" description="Basic and acidic residues" evidence="1">
    <location>
        <begin position="89"/>
        <end position="116"/>
    </location>
</feature>
<name>A0ABU6TGB2_9FABA</name>
<sequence>MIIYFRERYDGKTLDDPKYPPPWIQRWCGERLKEKTKYEDVDISGLIQRAKLRAQVMKKERKRQEGKDTKQNEDSESIESDTDSVSGEDEYHTMDTETKAGSEEEQQERRSKKLEEESVIATNTAPHMDIPVEKTVEFVVAKAKEKEIAHEINKMAELAIPSGPQPQPEPVEKTVEFVVAKA</sequence>
<reference evidence="2 3" key="1">
    <citation type="journal article" date="2023" name="Plants (Basel)">
        <title>Bridging the Gap: Combining Genomics and Transcriptomics Approaches to Understand Stylosanthes scabra, an Orphan Legume from the Brazilian Caatinga.</title>
        <authorList>
            <person name="Ferreira-Neto J.R.C."/>
            <person name="da Silva M.D."/>
            <person name="Binneck E."/>
            <person name="de Melo N.F."/>
            <person name="da Silva R.H."/>
            <person name="de Melo A.L.T.M."/>
            <person name="Pandolfi V."/>
            <person name="Bustamante F.O."/>
            <person name="Brasileiro-Vidal A.C."/>
            <person name="Benko-Iseppon A.M."/>
        </authorList>
    </citation>
    <scope>NUCLEOTIDE SEQUENCE [LARGE SCALE GENOMIC DNA]</scope>
    <source>
        <tissue evidence="2">Leaves</tissue>
    </source>
</reference>
<proteinExistence type="predicted"/>
<feature type="compositionally biased region" description="Basic and acidic residues" evidence="1">
    <location>
        <begin position="62"/>
        <end position="73"/>
    </location>
</feature>